<comment type="similarity">
    <text evidence="8">Belongs to the binding-protein-dependent transport system permease family.</text>
</comment>
<keyword evidence="6 8" id="KW-1133">Transmembrane helix</keyword>
<feature type="transmembrane region" description="Helical" evidence="8">
    <location>
        <begin position="53"/>
        <end position="75"/>
    </location>
</feature>
<dbReference type="Proteomes" id="UP000503088">
    <property type="component" value="Chromosome"/>
</dbReference>
<dbReference type="PANTHER" id="PTHR30614:SF0">
    <property type="entry name" value="L-CYSTINE TRANSPORT SYSTEM PERMEASE PROTEIN TCYL"/>
    <property type="match status" value="1"/>
</dbReference>
<dbReference type="CDD" id="cd06261">
    <property type="entry name" value="TM_PBP2"/>
    <property type="match status" value="1"/>
</dbReference>
<comment type="subcellular location">
    <subcellularLocation>
        <location evidence="1 8">Cell membrane</location>
        <topology evidence="1 8">Multi-pass membrane protein</topology>
    </subcellularLocation>
</comment>
<dbReference type="Gene3D" id="1.10.3720.10">
    <property type="entry name" value="MetI-like"/>
    <property type="match status" value="1"/>
</dbReference>
<keyword evidence="3" id="KW-1003">Cell membrane</keyword>
<evidence type="ECO:0000256" key="2">
    <source>
        <dbReference type="ARBA" id="ARBA00022448"/>
    </source>
</evidence>
<keyword evidence="5" id="KW-0029">Amino-acid transport</keyword>
<evidence type="ECO:0000313" key="10">
    <source>
        <dbReference type="EMBL" id="QKG86038.1"/>
    </source>
</evidence>
<dbReference type="AlphaFoldDB" id="A0A7D4CQN9"/>
<sequence length="219" mass="24816">MWSWEYTLEVLPKLLEVVHITLLATLTAFVVAMALGLVLALARMSHFKPLSYITYWFVEFVRTTPLLVQLFFIFYVLPTSFGITLSPFVAGVLGLGIHYSTYMSEVYRAGINSVDKGQWEAAIALNFSTRQKWQTVILPQAIRPVVPVMGNYLIVMFKETPVLSAITLVELLGRAQILGSQSFRYLEPFTLVGIFFLIISYSAALLVRKLELRLDLNQK</sequence>
<dbReference type="NCBIfam" id="TIGR01726">
    <property type="entry name" value="HEQRo_perm_3TM"/>
    <property type="match status" value="1"/>
</dbReference>
<evidence type="ECO:0000256" key="3">
    <source>
        <dbReference type="ARBA" id="ARBA00022475"/>
    </source>
</evidence>
<reference evidence="10 11" key="1">
    <citation type="submission" date="2020-01" db="EMBL/GenBank/DDBJ databases">
        <authorList>
            <person name="Gulvik C.A."/>
            <person name="Batra D.G."/>
        </authorList>
    </citation>
    <scope>NUCLEOTIDE SEQUENCE [LARGE SCALE GENOMIC DNA]</scope>
    <source>
        <strain evidence="10 11">W9323</strain>
    </source>
</reference>
<evidence type="ECO:0000256" key="6">
    <source>
        <dbReference type="ARBA" id="ARBA00022989"/>
    </source>
</evidence>
<gene>
    <name evidence="10" type="primary">ehuD</name>
    <name evidence="10" type="ORF">GXN76_11655</name>
</gene>
<dbReference type="InterPro" id="IPR043429">
    <property type="entry name" value="ArtM/GltK/GlnP/TcyL/YhdX-like"/>
</dbReference>
<keyword evidence="2 8" id="KW-0813">Transport</keyword>
<feature type="transmembrane region" description="Helical" evidence="8">
    <location>
        <begin position="189"/>
        <end position="207"/>
    </location>
</feature>
<accession>A0A7D4CQN9</accession>
<evidence type="ECO:0000256" key="4">
    <source>
        <dbReference type="ARBA" id="ARBA00022692"/>
    </source>
</evidence>
<name>A0A7D4CQN9_9BACL</name>
<keyword evidence="7 8" id="KW-0472">Membrane</keyword>
<proteinExistence type="inferred from homology"/>
<dbReference type="InterPro" id="IPR010065">
    <property type="entry name" value="AA_ABC_transptr_permease_3TM"/>
</dbReference>
<feature type="domain" description="ABC transmembrane type-1" evidence="9">
    <location>
        <begin position="18"/>
        <end position="207"/>
    </location>
</feature>
<evidence type="ECO:0000256" key="5">
    <source>
        <dbReference type="ARBA" id="ARBA00022970"/>
    </source>
</evidence>
<protein>
    <submittedName>
        <fullName evidence="10">Ectoine/hydroxyectoine ABC transporter permease subunit EhuD</fullName>
    </submittedName>
</protein>
<dbReference type="GO" id="GO:0043190">
    <property type="term" value="C:ATP-binding cassette (ABC) transporter complex"/>
    <property type="evidence" value="ECO:0007669"/>
    <property type="project" value="InterPro"/>
</dbReference>
<evidence type="ECO:0000256" key="8">
    <source>
        <dbReference type="RuleBase" id="RU363032"/>
    </source>
</evidence>
<feature type="transmembrane region" description="Helical" evidence="8">
    <location>
        <begin position="81"/>
        <end position="99"/>
    </location>
</feature>
<dbReference type="KEGG" id="kpul:GXN76_11655"/>
<dbReference type="InterPro" id="IPR014341">
    <property type="entry name" value="Ectoine_EhuD"/>
</dbReference>
<feature type="transmembrane region" description="Helical" evidence="8">
    <location>
        <begin position="20"/>
        <end position="41"/>
    </location>
</feature>
<organism evidence="10 11">
    <name type="scientific">Kroppenstedtia pulmonis</name>
    <dbReference type="NCBI Taxonomy" id="1380685"/>
    <lineage>
        <taxon>Bacteria</taxon>
        <taxon>Bacillati</taxon>
        <taxon>Bacillota</taxon>
        <taxon>Bacilli</taxon>
        <taxon>Bacillales</taxon>
        <taxon>Thermoactinomycetaceae</taxon>
        <taxon>Kroppenstedtia</taxon>
    </lineage>
</organism>
<dbReference type="NCBIfam" id="TIGR03003">
    <property type="entry name" value="ectoine_ehuD"/>
    <property type="match status" value="1"/>
</dbReference>
<keyword evidence="11" id="KW-1185">Reference proteome</keyword>
<evidence type="ECO:0000313" key="11">
    <source>
        <dbReference type="Proteomes" id="UP000503088"/>
    </source>
</evidence>
<dbReference type="PROSITE" id="PS50928">
    <property type="entry name" value="ABC_TM1"/>
    <property type="match status" value="1"/>
</dbReference>
<keyword evidence="4 8" id="KW-0812">Transmembrane</keyword>
<dbReference type="PANTHER" id="PTHR30614">
    <property type="entry name" value="MEMBRANE COMPONENT OF AMINO ACID ABC TRANSPORTER"/>
    <property type="match status" value="1"/>
</dbReference>
<evidence type="ECO:0000256" key="7">
    <source>
        <dbReference type="ARBA" id="ARBA00023136"/>
    </source>
</evidence>
<evidence type="ECO:0000259" key="9">
    <source>
        <dbReference type="PROSITE" id="PS50928"/>
    </source>
</evidence>
<dbReference type="GO" id="GO:0022857">
    <property type="term" value="F:transmembrane transporter activity"/>
    <property type="evidence" value="ECO:0007669"/>
    <property type="project" value="InterPro"/>
</dbReference>
<dbReference type="InterPro" id="IPR035906">
    <property type="entry name" value="MetI-like_sf"/>
</dbReference>
<evidence type="ECO:0000256" key="1">
    <source>
        <dbReference type="ARBA" id="ARBA00004651"/>
    </source>
</evidence>
<dbReference type="GO" id="GO:0006865">
    <property type="term" value="P:amino acid transport"/>
    <property type="evidence" value="ECO:0007669"/>
    <property type="project" value="UniProtKB-KW"/>
</dbReference>
<dbReference type="EMBL" id="CP048104">
    <property type="protein sequence ID" value="QKG86038.1"/>
    <property type="molecule type" value="Genomic_DNA"/>
</dbReference>
<dbReference type="SUPFAM" id="SSF161098">
    <property type="entry name" value="MetI-like"/>
    <property type="match status" value="1"/>
</dbReference>
<dbReference type="Pfam" id="PF00528">
    <property type="entry name" value="BPD_transp_1"/>
    <property type="match status" value="1"/>
</dbReference>
<dbReference type="InterPro" id="IPR000515">
    <property type="entry name" value="MetI-like"/>
</dbReference>